<organism evidence="1 2">
    <name type="scientific">Prevotella histicola JCM 15637 = DNF00424</name>
    <dbReference type="NCBI Taxonomy" id="1236504"/>
    <lineage>
        <taxon>Bacteria</taxon>
        <taxon>Pseudomonadati</taxon>
        <taxon>Bacteroidota</taxon>
        <taxon>Bacteroidia</taxon>
        <taxon>Bacteroidales</taxon>
        <taxon>Prevotellaceae</taxon>
        <taxon>Prevotella</taxon>
    </lineage>
</organism>
<dbReference type="EMBL" id="JRNJ01000034">
    <property type="protein sequence ID" value="KGF29286.1"/>
    <property type="molecule type" value="Genomic_DNA"/>
</dbReference>
<dbReference type="AlphaFoldDB" id="A0AAW3FHT8"/>
<name>A0AAW3FHT8_9BACT</name>
<accession>A0AAW3FHT8</accession>
<reference evidence="1 2" key="1">
    <citation type="submission" date="2014-07" db="EMBL/GenBank/DDBJ databases">
        <authorList>
            <person name="McCorrison J."/>
            <person name="Sanka R."/>
            <person name="Torralba M."/>
            <person name="Gillis M."/>
            <person name="Haft D.H."/>
            <person name="Methe B."/>
            <person name="Sutton G."/>
            <person name="Nelson K.E."/>
        </authorList>
    </citation>
    <scope>NUCLEOTIDE SEQUENCE [LARGE SCALE GENOMIC DNA]</scope>
    <source>
        <strain evidence="1 2">DNF00424</strain>
    </source>
</reference>
<comment type="caution">
    <text evidence="1">The sequence shown here is derived from an EMBL/GenBank/DDBJ whole genome shotgun (WGS) entry which is preliminary data.</text>
</comment>
<evidence type="ECO:0000313" key="1">
    <source>
        <dbReference type="EMBL" id="KGF29286.1"/>
    </source>
</evidence>
<protein>
    <submittedName>
        <fullName evidence="1">Uncharacterized protein</fullName>
    </submittedName>
</protein>
<sequence>MKKNIVLRASEEWTKDDEHKLKSIIIDNFRELLNRSEEEELYWTGTQRDLIELAHIVWESGQILEMNGNPMCFKSIVHHICRVLHVNEPCNPSCVVSEVRSRKNVKSSPLTHRYCNLITQAEISDPMRLEIRRGRRRRLW</sequence>
<dbReference type="Proteomes" id="UP000029533">
    <property type="component" value="Unassembled WGS sequence"/>
</dbReference>
<evidence type="ECO:0000313" key="2">
    <source>
        <dbReference type="Proteomes" id="UP000029533"/>
    </source>
</evidence>
<proteinExistence type="predicted"/>
<gene>
    <name evidence="1" type="ORF">HMPREF2132_02425</name>
</gene>